<gene>
    <name evidence="4" type="primary">LOC107832309</name>
</gene>
<dbReference type="Pfam" id="PF00098">
    <property type="entry name" value="zf-CCHC"/>
    <property type="match status" value="1"/>
</dbReference>
<dbReference type="AlphaFoldDB" id="A0A1S4DQA4"/>
<evidence type="ECO:0000256" key="2">
    <source>
        <dbReference type="SAM" id="MobiDB-lite"/>
    </source>
</evidence>
<dbReference type="GO" id="GO:0008270">
    <property type="term" value="F:zinc ion binding"/>
    <property type="evidence" value="ECO:0007669"/>
    <property type="project" value="UniProtKB-KW"/>
</dbReference>
<dbReference type="PaxDb" id="4097-A0A1S4DQA4"/>
<dbReference type="InterPro" id="IPR001878">
    <property type="entry name" value="Znf_CCHC"/>
</dbReference>
<keyword evidence="1" id="KW-0863">Zinc-finger</keyword>
<keyword evidence="1" id="KW-0479">Metal-binding</keyword>
<dbReference type="Gene3D" id="4.10.60.10">
    <property type="entry name" value="Zinc finger, CCHC-type"/>
    <property type="match status" value="1"/>
</dbReference>
<dbReference type="GO" id="GO:0003676">
    <property type="term" value="F:nucleic acid binding"/>
    <property type="evidence" value="ECO:0007669"/>
    <property type="project" value="InterPro"/>
</dbReference>
<dbReference type="OrthoDB" id="1751882at2759"/>
<dbReference type="InterPro" id="IPR036875">
    <property type="entry name" value="Znf_CCHC_sf"/>
</dbReference>
<evidence type="ECO:0000256" key="1">
    <source>
        <dbReference type="PROSITE-ProRule" id="PRU00047"/>
    </source>
</evidence>
<keyword evidence="1" id="KW-0862">Zinc</keyword>
<sequence length="104" mass="11011">MPRQFSHSGMRPRQQGGICPKCGGFHTEACYLDAPVCYNCGVRGHIERDCRAPRKGMGRGLAQPSSSSVVTSSVRPPAPARHGAARGGARGRGGPSRFYALSGR</sequence>
<feature type="compositionally biased region" description="Low complexity" evidence="2">
    <location>
        <begin position="65"/>
        <end position="75"/>
    </location>
</feature>
<name>A0A1S4DQA4_TOBAC</name>
<dbReference type="SUPFAM" id="SSF57756">
    <property type="entry name" value="Retrovirus zinc finger-like domains"/>
    <property type="match status" value="1"/>
</dbReference>
<dbReference type="RefSeq" id="XP_016515611.1">
    <property type="nucleotide sequence ID" value="XM_016660125.1"/>
</dbReference>
<dbReference type="KEGG" id="nta:107832309"/>
<dbReference type="SMART" id="SM00343">
    <property type="entry name" value="ZnF_C2HC"/>
    <property type="match status" value="1"/>
</dbReference>
<protein>
    <recommendedName>
        <fullName evidence="3">CCHC-type domain-containing protein</fullName>
    </recommendedName>
</protein>
<feature type="domain" description="CCHC-type" evidence="3">
    <location>
        <begin position="37"/>
        <end position="51"/>
    </location>
</feature>
<dbReference type="PROSITE" id="PS50158">
    <property type="entry name" value="ZF_CCHC"/>
    <property type="match status" value="1"/>
</dbReference>
<accession>A0A1S4DQA4</accession>
<evidence type="ECO:0000313" key="4">
    <source>
        <dbReference type="RefSeq" id="XP_016515611.1"/>
    </source>
</evidence>
<evidence type="ECO:0000259" key="3">
    <source>
        <dbReference type="PROSITE" id="PS50158"/>
    </source>
</evidence>
<organism evidence="4">
    <name type="scientific">Nicotiana tabacum</name>
    <name type="common">Common tobacco</name>
    <dbReference type="NCBI Taxonomy" id="4097"/>
    <lineage>
        <taxon>Eukaryota</taxon>
        <taxon>Viridiplantae</taxon>
        <taxon>Streptophyta</taxon>
        <taxon>Embryophyta</taxon>
        <taxon>Tracheophyta</taxon>
        <taxon>Spermatophyta</taxon>
        <taxon>Magnoliopsida</taxon>
        <taxon>eudicotyledons</taxon>
        <taxon>Gunneridae</taxon>
        <taxon>Pentapetalae</taxon>
        <taxon>asterids</taxon>
        <taxon>lamiids</taxon>
        <taxon>Solanales</taxon>
        <taxon>Solanaceae</taxon>
        <taxon>Nicotianoideae</taxon>
        <taxon>Nicotianeae</taxon>
        <taxon>Nicotiana</taxon>
    </lineage>
</organism>
<feature type="compositionally biased region" description="Gly residues" evidence="2">
    <location>
        <begin position="85"/>
        <end position="94"/>
    </location>
</feature>
<proteinExistence type="predicted"/>
<reference evidence="4" key="1">
    <citation type="submission" date="2025-08" db="UniProtKB">
        <authorList>
            <consortium name="RefSeq"/>
        </authorList>
    </citation>
    <scope>IDENTIFICATION</scope>
</reference>
<feature type="region of interest" description="Disordered" evidence="2">
    <location>
        <begin position="54"/>
        <end position="104"/>
    </location>
</feature>